<feature type="transmembrane region" description="Helical" evidence="1">
    <location>
        <begin position="19"/>
        <end position="35"/>
    </location>
</feature>
<dbReference type="Proteomes" id="UP001157186">
    <property type="component" value="Unassembled WGS sequence"/>
</dbReference>
<keyword evidence="1" id="KW-0812">Transmembrane</keyword>
<proteinExistence type="predicted"/>
<organism evidence="2 3">
    <name type="scientific">Thalassotalea insulae</name>
    <dbReference type="NCBI Taxonomy" id="2056778"/>
    <lineage>
        <taxon>Bacteria</taxon>
        <taxon>Pseudomonadati</taxon>
        <taxon>Pseudomonadota</taxon>
        <taxon>Gammaproteobacteria</taxon>
        <taxon>Alteromonadales</taxon>
        <taxon>Colwelliaceae</taxon>
        <taxon>Thalassotalea</taxon>
    </lineage>
</organism>
<feature type="transmembrane region" description="Helical" evidence="1">
    <location>
        <begin position="95"/>
        <end position="112"/>
    </location>
</feature>
<dbReference type="EMBL" id="BSST01000001">
    <property type="protein sequence ID" value="GLX76918.1"/>
    <property type="molecule type" value="Genomic_DNA"/>
</dbReference>
<name>A0ABQ6GLP0_9GAMM</name>
<keyword evidence="3" id="KW-1185">Reference proteome</keyword>
<evidence type="ECO:0000313" key="3">
    <source>
        <dbReference type="Proteomes" id="UP001157186"/>
    </source>
</evidence>
<keyword evidence="1" id="KW-1133">Transmembrane helix</keyword>
<protein>
    <recommendedName>
        <fullName evidence="4">DUF805 domain-containing protein</fullName>
    </recommendedName>
</protein>
<feature type="transmembrane region" description="Helical" evidence="1">
    <location>
        <begin position="196"/>
        <end position="218"/>
    </location>
</feature>
<accession>A0ABQ6GLP0</accession>
<evidence type="ECO:0008006" key="4">
    <source>
        <dbReference type="Google" id="ProtNLM"/>
    </source>
</evidence>
<sequence>MPFVQSLVCWLGADNRQRFSLIIAACHLFFIFSTLLFPTSIFVQAIALLLSLIAIICSTKRRLNDSRLTEQWLLIPGSVFLLTGVLIMAIDGATVYWLATFPLATAAILLTYPSQHSHKYTYGYAGPVDLTQQSTTRRQRIEPQLRTQLSNIDATTVFEQTERHNREFSSAKSFTHKSNSTDIGVRIRQQLLNNKNARITLITLALIVIIAMLTTYLMTGTTNTTNESALSNETLKPNEQQINLRQHALTMPDNFTLYVSPYNGLIINWQADSTTKQSIWNIRQAQGDISCQHITFNNDNKIRSNLVTIENSENYFAEFSPLDTKDLIKNLAARGSFTLCGYSFSLKGSQAVLGKHSYYGELLTN</sequence>
<evidence type="ECO:0000313" key="2">
    <source>
        <dbReference type="EMBL" id="GLX76918.1"/>
    </source>
</evidence>
<feature type="transmembrane region" description="Helical" evidence="1">
    <location>
        <begin position="71"/>
        <end position="89"/>
    </location>
</feature>
<dbReference type="RefSeq" id="WP_284242711.1">
    <property type="nucleotide sequence ID" value="NZ_BSST01000001.1"/>
</dbReference>
<gene>
    <name evidence="2" type="ORF">tinsulaeT_02580</name>
</gene>
<evidence type="ECO:0000256" key="1">
    <source>
        <dbReference type="SAM" id="Phobius"/>
    </source>
</evidence>
<comment type="caution">
    <text evidence="2">The sequence shown here is derived from an EMBL/GenBank/DDBJ whole genome shotgun (WGS) entry which is preliminary data.</text>
</comment>
<reference evidence="2 3" key="1">
    <citation type="submission" date="2023-03" db="EMBL/GenBank/DDBJ databases">
        <title>Draft genome sequence of Thalassotalea insulae KCTC 62186T.</title>
        <authorList>
            <person name="Sawabe T."/>
        </authorList>
    </citation>
    <scope>NUCLEOTIDE SEQUENCE [LARGE SCALE GENOMIC DNA]</scope>
    <source>
        <strain evidence="2 3">KCTC 62186</strain>
    </source>
</reference>
<feature type="transmembrane region" description="Helical" evidence="1">
    <location>
        <begin position="41"/>
        <end position="59"/>
    </location>
</feature>
<keyword evidence="1" id="KW-0472">Membrane</keyword>